<gene>
    <name evidence="1" type="ORF">BV22DRAFT_1022448</name>
</gene>
<name>A0ACB8B2T6_9AGAM</name>
<accession>A0ACB8B2T6</accession>
<organism evidence="1 2">
    <name type="scientific">Leucogyrophana mollusca</name>
    <dbReference type="NCBI Taxonomy" id="85980"/>
    <lineage>
        <taxon>Eukaryota</taxon>
        <taxon>Fungi</taxon>
        <taxon>Dikarya</taxon>
        <taxon>Basidiomycota</taxon>
        <taxon>Agaricomycotina</taxon>
        <taxon>Agaricomycetes</taxon>
        <taxon>Agaricomycetidae</taxon>
        <taxon>Boletales</taxon>
        <taxon>Boletales incertae sedis</taxon>
        <taxon>Leucogyrophana</taxon>
    </lineage>
</organism>
<evidence type="ECO:0000313" key="1">
    <source>
        <dbReference type="EMBL" id="KAH7919734.1"/>
    </source>
</evidence>
<proteinExistence type="predicted"/>
<sequence>MGKKNKEDIPNPNSVSNRDIIQRLNFLYQASVLLGNISAASDGAISPDTSPIIPHDSSAQYAKENRKRHRKRSRRVVNTLELSRSYVDTMKIVGQKTNVKIDPTVKRVICKGCSVILVPGTTAKIRVKTSKSHGHLVTYSCIGCKTSRRIPAPPTLHVDTSSSASASGHATSEAAPTNQESAMTDCPPTGNVVQRSVKKSVVPRLPPHFARDIGHVVFCGNEKLGGDRA</sequence>
<dbReference type="EMBL" id="MU266635">
    <property type="protein sequence ID" value="KAH7919734.1"/>
    <property type="molecule type" value="Genomic_DNA"/>
</dbReference>
<keyword evidence="2" id="KW-1185">Reference proteome</keyword>
<comment type="caution">
    <text evidence="1">The sequence shown here is derived from an EMBL/GenBank/DDBJ whole genome shotgun (WGS) entry which is preliminary data.</text>
</comment>
<reference evidence="1" key="1">
    <citation type="journal article" date="2021" name="New Phytol.">
        <title>Evolutionary innovations through gain and loss of genes in the ectomycorrhizal Boletales.</title>
        <authorList>
            <person name="Wu G."/>
            <person name="Miyauchi S."/>
            <person name="Morin E."/>
            <person name="Kuo A."/>
            <person name="Drula E."/>
            <person name="Varga T."/>
            <person name="Kohler A."/>
            <person name="Feng B."/>
            <person name="Cao Y."/>
            <person name="Lipzen A."/>
            <person name="Daum C."/>
            <person name="Hundley H."/>
            <person name="Pangilinan J."/>
            <person name="Johnson J."/>
            <person name="Barry K."/>
            <person name="LaButti K."/>
            <person name="Ng V."/>
            <person name="Ahrendt S."/>
            <person name="Min B."/>
            <person name="Choi I.G."/>
            <person name="Park H."/>
            <person name="Plett J.M."/>
            <person name="Magnuson J."/>
            <person name="Spatafora J.W."/>
            <person name="Nagy L.G."/>
            <person name="Henrissat B."/>
            <person name="Grigoriev I.V."/>
            <person name="Yang Z.L."/>
            <person name="Xu J."/>
            <person name="Martin F.M."/>
        </authorList>
    </citation>
    <scope>NUCLEOTIDE SEQUENCE</scope>
    <source>
        <strain evidence="1">KUC20120723A-06</strain>
    </source>
</reference>
<evidence type="ECO:0000313" key="2">
    <source>
        <dbReference type="Proteomes" id="UP000790709"/>
    </source>
</evidence>
<dbReference type="Proteomes" id="UP000790709">
    <property type="component" value="Unassembled WGS sequence"/>
</dbReference>
<protein>
    <submittedName>
        <fullName evidence="1">Rpr2-domain-containing protein</fullName>
    </submittedName>
</protein>